<name>S9UA89_9TRYP</name>
<dbReference type="InterPro" id="IPR020103">
    <property type="entry name" value="PsdUridine_synth_cat_dom_sf"/>
</dbReference>
<organism evidence="4 5">
    <name type="scientific">Strigomonas culicis</name>
    <dbReference type="NCBI Taxonomy" id="28005"/>
    <lineage>
        <taxon>Eukaryota</taxon>
        <taxon>Discoba</taxon>
        <taxon>Euglenozoa</taxon>
        <taxon>Kinetoplastea</taxon>
        <taxon>Metakinetoplastina</taxon>
        <taxon>Trypanosomatida</taxon>
        <taxon>Trypanosomatidae</taxon>
        <taxon>Strigomonadinae</taxon>
        <taxon>Strigomonas</taxon>
    </lineage>
</organism>
<evidence type="ECO:0000256" key="2">
    <source>
        <dbReference type="SAM" id="MobiDB-lite"/>
    </source>
</evidence>
<dbReference type="EMBL" id="ATMH01006599">
    <property type="protein sequence ID" value="EPY25644.1"/>
    <property type="molecule type" value="Genomic_DNA"/>
</dbReference>
<dbReference type="Gene3D" id="3.30.2350.10">
    <property type="entry name" value="Pseudouridine synthase"/>
    <property type="match status" value="1"/>
</dbReference>
<evidence type="ECO:0000259" key="3">
    <source>
        <dbReference type="Pfam" id="PF00849"/>
    </source>
</evidence>
<evidence type="ECO:0000313" key="5">
    <source>
        <dbReference type="Proteomes" id="UP000015354"/>
    </source>
</evidence>
<feature type="domain" description="Pseudouridine synthase RsuA/RluA-like" evidence="3">
    <location>
        <begin position="255"/>
        <end position="361"/>
    </location>
</feature>
<keyword evidence="5" id="KW-1185">Reference proteome</keyword>
<dbReference type="Proteomes" id="UP000015354">
    <property type="component" value="Unassembled WGS sequence"/>
</dbReference>
<gene>
    <name evidence="4" type="ORF">STCU_06599</name>
</gene>
<feature type="compositionally biased region" description="Basic residues" evidence="2">
    <location>
        <begin position="48"/>
        <end position="57"/>
    </location>
</feature>
<accession>S9UA89</accession>
<sequence length="481" mass="53419">MGRTFCYSRPKKDLPETLISYLCVKFPYFTREQWIQQIECGNLRVERKPKHQGKRRRRDGEGDDALGESSGPSGVLPTVPDQILQQSDLICYDPPRQLEPEVDATHLEVLYEGETSVVVVKNGCLPVTEGGRYCRNTLIHILNELPSLSSFYTERTVVSPRLSATPEATLNMNLNGERQTGGVTRYWSVHRLDKETSGVLLVAKNVQTAAGYAQQFMSQAEETVLEEGALRPPEAPSPHRSGDVIVCNADEKPIFTKAIADKPVCKTYYAVLSGAAPVGTVPQYRITYKIGLLWEDEANRTDAHVRLKKLKMMAYPSDASVGKPACTFITVLASDTALGVSFARISLLTGRTHQIRVHCAALGFPVLGDKLYSTATPGVAGHAVAVADSVYLARAQDTEKRVFLPDHLQPRWCCRRHLLHAGALAFTHAETQQRVRFTALCAPWFLPDVRGRDEAEDAALSHFILQRMPRSHRDGEGHFVK</sequence>
<comment type="caution">
    <text evidence="4">The sequence shown here is derived from an EMBL/GenBank/DDBJ whole genome shotgun (WGS) entry which is preliminary data.</text>
</comment>
<evidence type="ECO:0000313" key="4">
    <source>
        <dbReference type="EMBL" id="EPY25644.1"/>
    </source>
</evidence>
<dbReference type="GO" id="GO:0003723">
    <property type="term" value="F:RNA binding"/>
    <property type="evidence" value="ECO:0007669"/>
    <property type="project" value="InterPro"/>
</dbReference>
<dbReference type="PANTHER" id="PTHR21600">
    <property type="entry name" value="MITOCHONDRIAL RNA PSEUDOURIDINE SYNTHASE"/>
    <property type="match status" value="1"/>
</dbReference>
<dbReference type="SUPFAM" id="SSF55120">
    <property type="entry name" value="Pseudouridine synthase"/>
    <property type="match status" value="1"/>
</dbReference>
<dbReference type="CDD" id="cd02869">
    <property type="entry name" value="PseudoU_synth_RluA_like"/>
    <property type="match status" value="1"/>
</dbReference>
<feature type="domain" description="Pseudouridine synthase RsuA/RluA-like" evidence="3">
    <location>
        <begin position="178"/>
        <end position="216"/>
    </location>
</feature>
<evidence type="ECO:0000256" key="1">
    <source>
        <dbReference type="ARBA" id="ARBA00010876"/>
    </source>
</evidence>
<feature type="region of interest" description="Disordered" evidence="2">
    <location>
        <begin position="48"/>
        <end position="78"/>
    </location>
</feature>
<reference evidence="4 5" key="1">
    <citation type="journal article" date="2013" name="PLoS ONE">
        <title>Predicting the Proteins of Angomonas deanei, Strigomonas culicis and Their Respective Endosymbionts Reveals New Aspects of the Trypanosomatidae Family.</title>
        <authorList>
            <person name="Motta M.C."/>
            <person name="Martins A.C."/>
            <person name="de Souza S.S."/>
            <person name="Catta-Preta C.M."/>
            <person name="Silva R."/>
            <person name="Klein C.C."/>
            <person name="de Almeida L.G."/>
            <person name="de Lima Cunha O."/>
            <person name="Ciapina L.P."/>
            <person name="Brocchi M."/>
            <person name="Colabardini A.C."/>
            <person name="de Araujo Lima B."/>
            <person name="Machado C.R."/>
            <person name="de Almeida Soares C.M."/>
            <person name="Probst C.M."/>
            <person name="de Menezes C.B."/>
            <person name="Thompson C.E."/>
            <person name="Bartholomeu D.C."/>
            <person name="Gradia D.F."/>
            <person name="Pavoni D.P."/>
            <person name="Grisard E.C."/>
            <person name="Fantinatti-Garboggini F."/>
            <person name="Marchini F.K."/>
            <person name="Rodrigues-Luiz G.F."/>
            <person name="Wagner G."/>
            <person name="Goldman G.H."/>
            <person name="Fietto J.L."/>
            <person name="Elias M.C."/>
            <person name="Goldman M.H."/>
            <person name="Sagot M.F."/>
            <person name="Pereira M."/>
            <person name="Stoco P.H."/>
            <person name="de Mendonca-Neto R.P."/>
            <person name="Teixeira S.M."/>
            <person name="Maciel T.E."/>
            <person name="de Oliveira Mendes T.A."/>
            <person name="Urmenyi T.P."/>
            <person name="de Souza W."/>
            <person name="Schenkman S."/>
            <person name="de Vasconcelos A.T."/>
        </authorList>
    </citation>
    <scope>NUCLEOTIDE SEQUENCE [LARGE SCALE GENOMIC DNA]</scope>
</reference>
<comment type="similarity">
    <text evidence="1">Belongs to the pseudouridine synthase RluA family.</text>
</comment>
<dbReference type="OrthoDB" id="418349at2759"/>
<dbReference type="InterPro" id="IPR006224">
    <property type="entry name" value="PsdUridine_synth_RluA-like_CS"/>
</dbReference>
<dbReference type="InterPro" id="IPR006145">
    <property type="entry name" value="PsdUridine_synth_RsuA/RluA"/>
</dbReference>
<dbReference type="InterPro" id="IPR050188">
    <property type="entry name" value="RluA_PseudoU_synthase"/>
</dbReference>
<dbReference type="GO" id="GO:0000455">
    <property type="term" value="P:enzyme-directed rRNA pseudouridine synthesis"/>
    <property type="evidence" value="ECO:0007669"/>
    <property type="project" value="TreeGrafter"/>
</dbReference>
<dbReference type="PROSITE" id="PS01129">
    <property type="entry name" value="PSI_RLU"/>
    <property type="match status" value="1"/>
</dbReference>
<proteinExistence type="inferred from homology"/>
<protein>
    <submittedName>
        <fullName evidence="4">23S rRNA pseudouridine1911/1915/1917 synthase</fullName>
    </submittedName>
</protein>
<dbReference type="PANTHER" id="PTHR21600:SF87">
    <property type="entry name" value="RNA PSEUDOURIDYLATE SYNTHASE DOMAIN-CONTAINING PROTEIN 1"/>
    <property type="match status" value="1"/>
</dbReference>
<dbReference type="Pfam" id="PF00849">
    <property type="entry name" value="PseudoU_synth_2"/>
    <property type="match status" value="2"/>
</dbReference>
<dbReference type="AlphaFoldDB" id="S9UA89"/>
<dbReference type="GO" id="GO:0009982">
    <property type="term" value="F:pseudouridine synthase activity"/>
    <property type="evidence" value="ECO:0007669"/>
    <property type="project" value="InterPro"/>
</dbReference>